<dbReference type="PROSITE" id="PS51034">
    <property type="entry name" value="ZP_2"/>
    <property type="match status" value="1"/>
</dbReference>
<gene>
    <name evidence="5" type="ORF">OS493_002972</name>
</gene>
<dbReference type="Gene3D" id="2.60.40.4100">
    <property type="entry name" value="Zona pellucida, ZP-C domain"/>
    <property type="match status" value="1"/>
</dbReference>
<keyword evidence="3" id="KW-0812">Transmembrane</keyword>
<comment type="caution">
    <text evidence="5">The sequence shown here is derived from an EMBL/GenBank/DDBJ whole genome shotgun (WGS) entry which is preliminary data.</text>
</comment>
<proteinExistence type="predicted"/>
<dbReference type="Proteomes" id="UP001163046">
    <property type="component" value="Unassembled WGS sequence"/>
</dbReference>
<evidence type="ECO:0000256" key="1">
    <source>
        <dbReference type="ARBA" id="ARBA00022729"/>
    </source>
</evidence>
<dbReference type="PANTHER" id="PTHR14002:SF43">
    <property type="entry name" value="DELTA-LIKE PROTEIN"/>
    <property type="match status" value="1"/>
</dbReference>
<keyword evidence="2" id="KW-1015">Disulfide bond</keyword>
<dbReference type="Pfam" id="PF00100">
    <property type="entry name" value="Zona_pellucida"/>
    <property type="match status" value="1"/>
</dbReference>
<feature type="transmembrane region" description="Helical" evidence="3">
    <location>
        <begin position="167"/>
        <end position="187"/>
    </location>
</feature>
<keyword evidence="3" id="KW-0472">Membrane</keyword>
<keyword evidence="6" id="KW-1185">Reference proteome</keyword>
<dbReference type="PANTHER" id="PTHR14002">
    <property type="entry name" value="ENDOGLIN/TGF-BETA RECEPTOR TYPE III"/>
    <property type="match status" value="1"/>
</dbReference>
<feature type="domain" description="ZP" evidence="4">
    <location>
        <begin position="1"/>
        <end position="112"/>
    </location>
</feature>
<dbReference type="InterPro" id="IPR042235">
    <property type="entry name" value="ZP-C_dom"/>
</dbReference>
<keyword evidence="1" id="KW-0732">Signal</keyword>
<reference evidence="5" key="1">
    <citation type="submission" date="2023-01" db="EMBL/GenBank/DDBJ databases">
        <title>Genome assembly of the deep-sea coral Lophelia pertusa.</title>
        <authorList>
            <person name="Herrera S."/>
            <person name="Cordes E."/>
        </authorList>
    </citation>
    <scope>NUCLEOTIDE SEQUENCE</scope>
    <source>
        <strain evidence="5">USNM1676648</strain>
        <tissue evidence="5">Polyp</tissue>
    </source>
</reference>
<evidence type="ECO:0000256" key="2">
    <source>
        <dbReference type="ARBA" id="ARBA00023157"/>
    </source>
</evidence>
<dbReference type="InterPro" id="IPR055355">
    <property type="entry name" value="ZP-C"/>
</dbReference>
<evidence type="ECO:0000259" key="4">
    <source>
        <dbReference type="PROSITE" id="PS51034"/>
    </source>
</evidence>
<keyword evidence="3" id="KW-1133">Transmembrane helix</keyword>
<sequence>MKLYTLFQGWEAKKPYPVRTSSGTSPYRPHKGVPPPGACPLLSITNYLDVIYRCAIDGTVQFIQTVGKRSQRFGIVSFSFIGDYPFVYMHCRVKICNATDPNSRCAQGCMLNGRRRRSLYTQEANDEEYILAQGPFVRSDAEHDETDARETLTGMRDVEKSGQNTSLIAAMAVVAAVCLVGVSYFAWDKKKQRSAVRDQYQLLRVQASED</sequence>
<organism evidence="5 6">
    <name type="scientific">Desmophyllum pertusum</name>
    <dbReference type="NCBI Taxonomy" id="174260"/>
    <lineage>
        <taxon>Eukaryota</taxon>
        <taxon>Metazoa</taxon>
        <taxon>Cnidaria</taxon>
        <taxon>Anthozoa</taxon>
        <taxon>Hexacorallia</taxon>
        <taxon>Scleractinia</taxon>
        <taxon>Caryophylliina</taxon>
        <taxon>Caryophylliidae</taxon>
        <taxon>Desmophyllum</taxon>
    </lineage>
</organism>
<protein>
    <recommendedName>
        <fullName evidence="4">ZP domain-containing protein</fullName>
    </recommendedName>
</protein>
<dbReference type="OrthoDB" id="10063988at2759"/>
<evidence type="ECO:0000313" key="6">
    <source>
        <dbReference type="Proteomes" id="UP001163046"/>
    </source>
</evidence>
<evidence type="ECO:0000256" key="3">
    <source>
        <dbReference type="SAM" id="Phobius"/>
    </source>
</evidence>
<dbReference type="AlphaFoldDB" id="A0A9W9YG73"/>
<evidence type="ECO:0000313" key="5">
    <source>
        <dbReference type="EMBL" id="KAJ7340240.1"/>
    </source>
</evidence>
<accession>A0A9W9YG73</accession>
<dbReference type="EMBL" id="MU827778">
    <property type="protein sequence ID" value="KAJ7340240.1"/>
    <property type="molecule type" value="Genomic_DNA"/>
</dbReference>
<dbReference type="InterPro" id="IPR001507">
    <property type="entry name" value="ZP_dom"/>
</dbReference>
<name>A0A9W9YG73_9CNID</name>